<dbReference type="Proteomes" id="UP000594014">
    <property type="component" value="Chromosome"/>
</dbReference>
<accession>A0ACD1A725</accession>
<sequence>MLVFASLSALLLVFVILIYRMIYSIICSIYPKPEKTEAKAFDQLLSYAGYQYDPEQDIFFSRLDAWQREFGYCRLYDEAAAPASIIIDAEPVTFVYGGKRWLIQFWKGQYYLNTGCEIGVYYTDQQDLNIPGLFTGTFYQCAADDDLMELSYVLFQKGRKLFERTEKHWWLSGFKAGVFSEPEELAMHIKITFLDETMCEAFVAALIKIGYQRSQIKINGTDAEFIFDRTHTPKPFTRSEKTDRIIQNYNRLACKRYRQITSRCRTMAERICIIRRKEPLFYEGMIRIGKTRRIIKAFYELIEHGID</sequence>
<reference evidence="1" key="1">
    <citation type="submission" date="2019-08" db="EMBL/GenBank/DDBJ databases">
        <title>Genome sequence of Clostridiales bacterium MT110.</title>
        <authorList>
            <person name="Cao J."/>
        </authorList>
    </citation>
    <scope>NUCLEOTIDE SEQUENCE</scope>
    <source>
        <strain evidence="1">MT110</strain>
    </source>
</reference>
<keyword evidence="2" id="KW-1185">Reference proteome</keyword>
<gene>
    <name evidence="1" type="ORF">FRZ06_01845</name>
</gene>
<evidence type="ECO:0000313" key="2">
    <source>
        <dbReference type="Proteomes" id="UP000594014"/>
    </source>
</evidence>
<proteinExistence type="predicted"/>
<name>A0ACD1A725_9FIRM</name>
<dbReference type="EMBL" id="CP042469">
    <property type="protein sequence ID" value="QOX62180.1"/>
    <property type="molecule type" value="Genomic_DNA"/>
</dbReference>
<protein>
    <submittedName>
        <fullName evidence="1">DUF4474 domain-containing protein</fullName>
    </submittedName>
</protein>
<evidence type="ECO:0000313" key="1">
    <source>
        <dbReference type="EMBL" id="QOX62180.1"/>
    </source>
</evidence>
<organism evidence="1 2">
    <name type="scientific">Anoxybacterium hadale</name>
    <dbReference type="NCBI Taxonomy" id="3408580"/>
    <lineage>
        <taxon>Bacteria</taxon>
        <taxon>Bacillati</taxon>
        <taxon>Bacillota</taxon>
        <taxon>Clostridia</taxon>
        <taxon>Peptostreptococcales</taxon>
        <taxon>Anaerovoracaceae</taxon>
        <taxon>Anoxybacterium</taxon>
    </lineage>
</organism>